<sequence length="2305" mass="248593">MRSFASSPLLRPPPQSPHLQCAARLPGPSSSVAPPAAAPPSAHWCPGARVWVHARSLFPRCSTAALGKERVCPGSASDDRDSSPFLTLSSRQTRASPPVCKESPLSTDGFHAGSPLARATFRPFGFTETPNPPTFDRNTTSRKRAHCEDNSHGQQGLSILSKGDGLHSQLHASEQHVFYPGEVISCHSAPAHGVCTPYAGVHPRPRKDSVKTGESFSPEADRNHGCFVQVRVRVGPGSDVDSEKSCAGSSPRESSGELIADIRPSDLLPRDDSLGDADDNAQLQYLNEANLVANLRCRFIHAFTPVRNETEGAAEERQRRIYTYTGTLLIAVNPYRFFNLYDRRWIGRFSCPCPASPRDATAASAFGSSASASPAGVSSDTTVSRVEACSSQSSRAVLIGAHAAPAAKPELEASRALSRRLVPHPFALAEFAYCRLVRDKKSQSILISGESGAGKTETSKHVLTYLAAVSDQRHGADSQGLEARLLQSGPVLEAFGNAHTVLNVNSSRFGKMLMLHFTDRGKLTRASVLTYLLANERVVRMPVDEFGFHIFYALCNAAARVAASVEPAPDAGEEDPREEGMHALLRSLHLDGGVERFRLLNTGAPRAHGDSCTDAHSRQDAVTSPLSPWADLRRITDAMHTVGIDDNVRADIFKLLAAILHLGNVTFTEQDERCKRSKLSAAASEGERPNAEREQSCDQKEASLATGVRVTPSSRENIRVAARLLGLPSGVEGEEMLRLALVSRSVRETRSFFDLEGAQAARDAACKTLYSRAFDAVVARINAGLQRSASSSQDSSPGAASGNGTRTIGILDIFGFEDLRNHSNNRLEQLCINYANERLHCFLLQQLILNEHVLYTQEGIFTEKNCSAFPFSLPLASPLPASSPAAASPFSASRVSSRVSFPSLRSAAACSVSPSLPSFPSSFPSSVAATPPLLEGRRPVKVSDLCGVQGALSNGEKLTQTSSVLCTLLAGSALTGDLRCLLPEDERGEAPQKAKKFSVAPVASLVKTAGVFGILEEAGRLPAKGDRDVLFCNRLLAEMKSKGAESFIRGTKTAAQPREGCLQFTVSHFACDVTYDARDFCRSNRDATSDELERLFHACTTYTRLAAVHAKAPGGHGAGGCVGRRGTVSVHFAAQLQQVVKALQETPCHFIRCVKPNRRQQPGVFEEPYVHTQLRCSGMTDLLHVMADGFPCRLPYADLWRRYEARLPRELREALTPRDFASLVLEALRLPSGAYRLGSSRVFFRLGCLDTVDELLRKKVSKRSLPSGEESPATSARPVPDGEDQLANSSDALCALDAYSLDLVTAVLTANARRKRRRLLRHVRIGARLRLSFAKKRASHVAVCCAVRVLRSLHPRQEISAAVSGLVAAFRAAAGAREKKLNARAVAATRLAAFFRGCLARDTARRLREEKHLQREEEKVMQRREEAAVVLQSVWRGLLTRRTLKAQHAAAVAIQRHWWGFRNRRGKHFFFLQLHKLQRATRRWLIRKRWRERRERVKTEAERREGRASRAPSDAYRSAELLFESSGVAPASDETEFSLFSAREAPPAVELSPEGPEREASGGQGQMPPSQESQKPRASSPSHSLPSSSTLSLSPGLSSPSTSPASSGAFSASFRCCELASSQSAEGRRTTSSQETKARKERKDERQLSLPSAVSSRASGQATSTWGAEALEKRPRGREELDFEGEERVLPGHASPRSPRLTFPTSSLRGSAGWERSAERKAFVEKQEDAALRPAAGAEASGLATRGGKAKEETQQTGCTRASSKARAANTARDVAPSVAENQESRIPKPGHRQPTRSEADIVSERGALLRAALSSSSEPLGTSGRRLPSSSAAGMRLHAASSPAACGAFAASDRLEGERERDSVVARVTRAPSVCPSGRRRDAAPSHAARTVPPRRDNDRQRGGENEKGEAPLPGRAKREREPEEQKDHADVQSQKATPDSWGETAFLPSSEGEEETGEDTQGAKGPQSPLLPPKSPSGPSCERLPLETAKWQSCSRSVRPSRIPSLTRKKAQGVHATPSASPSVPACAQPQSPRWPRSSAPSEGGRGSRSSLRRLGEAEAKREARSRALPSARSVASPCILRAVSVGEKRTGSRSPTEDCLPASEKARRTLPCGGKTPPTTKDPHRERLRTGNRSESKWSGARQPEDRSLSQQRISRLASRREETSSLRRTSACCGAEASTAKAAAGADGEPRGTDSPSAGFFDTPEAKQIDGSPVAQEPATGKICAAFTAASAGVDSGAGEARAQVFGDVNDLSSDSLTGAGLVFAGRRAPLVCETKIPSPSLFVAAMKQKRRKVTDVPAAQ</sequence>
<feature type="compositionally biased region" description="Basic and acidic residues" evidence="7">
    <location>
        <begin position="1895"/>
        <end position="1911"/>
    </location>
</feature>
<evidence type="ECO:0000256" key="2">
    <source>
        <dbReference type="ARBA" id="ARBA00022840"/>
    </source>
</evidence>
<evidence type="ECO:0000256" key="4">
    <source>
        <dbReference type="ARBA" id="ARBA00023175"/>
    </source>
</evidence>
<feature type="compositionally biased region" description="Low complexity" evidence="7">
    <location>
        <begin position="1578"/>
        <end position="1614"/>
    </location>
</feature>
<reference evidence="9" key="1">
    <citation type="journal article" date="2015" name="PLoS ONE">
        <title>Comprehensive Evaluation of Toxoplasma gondii VEG and Neospora caninum LIV Genomes with Tachyzoite Stage Transcriptome and Proteome Defines Novel Transcript Features.</title>
        <authorList>
            <person name="Ramaprasad A."/>
            <person name="Mourier T."/>
            <person name="Naeem R."/>
            <person name="Malas T.B."/>
            <person name="Moussa E."/>
            <person name="Panigrahi A."/>
            <person name="Vermont S.J."/>
            <person name="Otto T.D."/>
            <person name="Wastling J."/>
            <person name="Pain A."/>
        </authorList>
    </citation>
    <scope>NUCLEOTIDE SEQUENCE</scope>
    <source>
        <strain evidence="9">Liverpool</strain>
    </source>
</reference>
<feature type="compositionally biased region" description="Basic and acidic residues" evidence="7">
    <location>
        <begin position="1918"/>
        <end position="1932"/>
    </location>
</feature>
<dbReference type="GO" id="GO:0016020">
    <property type="term" value="C:membrane"/>
    <property type="evidence" value="ECO:0007669"/>
    <property type="project" value="TreeGrafter"/>
</dbReference>
<dbReference type="SUPFAM" id="SSF52540">
    <property type="entry name" value="P-loop containing nucleoside triphosphate hydrolases"/>
    <property type="match status" value="2"/>
</dbReference>
<evidence type="ECO:0000256" key="3">
    <source>
        <dbReference type="ARBA" id="ARBA00023123"/>
    </source>
</evidence>
<feature type="compositionally biased region" description="Basic and acidic residues" evidence="7">
    <location>
        <begin position="1670"/>
        <end position="1690"/>
    </location>
</feature>
<dbReference type="GO" id="GO:0051015">
    <property type="term" value="F:actin filament binding"/>
    <property type="evidence" value="ECO:0007669"/>
    <property type="project" value="TreeGrafter"/>
</dbReference>
<dbReference type="Pfam" id="PF00612">
    <property type="entry name" value="IQ"/>
    <property type="match status" value="1"/>
</dbReference>
<dbReference type="InterPro" id="IPR036961">
    <property type="entry name" value="Kinesin_motor_dom_sf"/>
</dbReference>
<feature type="compositionally biased region" description="Polar residues" evidence="7">
    <location>
        <begin position="84"/>
        <end position="95"/>
    </location>
</feature>
<dbReference type="SMART" id="SM00015">
    <property type="entry name" value="IQ"/>
    <property type="match status" value="3"/>
</dbReference>
<feature type="compositionally biased region" description="Polar residues" evidence="7">
    <location>
        <begin position="1567"/>
        <end position="1577"/>
    </location>
</feature>
<dbReference type="Gene3D" id="3.40.850.10">
    <property type="entry name" value="Kinesin motor domain"/>
    <property type="match status" value="2"/>
</dbReference>
<feature type="compositionally biased region" description="Basic and acidic residues" evidence="7">
    <location>
        <begin position="2056"/>
        <end position="2068"/>
    </location>
</feature>
<keyword evidence="3 6" id="KW-0518">Myosin</keyword>
<gene>
    <name evidence="9" type="ORF">BN1204_044170</name>
</gene>
<feature type="compositionally biased region" description="Basic and acidic residues" evidence="7">
    <location>
        <begin position="1854"/>
        <end position="1865"/>
    </location>
</feature>
<protein>
    <submittedName>
        <fullName evidence="9">Myosin head motor domain-containing protein,putative</fullName>
    </submittedName>
</protein>
<evidence type="ECO:0000256" key="6">
    <source>
        <dbReference type="PROSITE-ProRule" id="PRU00782"/>
    </source>
</evidence>
<feature type="binding site" evidence="6">
    <location>
        <begin position="449"/>
        <end position="456"/>
    </location>
    <ligand>
        <name>ATP</name>
        <dbReference type="ChEBI" id="CHEBI:30616"/>
    </ligand>
</feature>
<accession>A0A0F7UJB5</accession>
<proteinExistence type="inferred from homology"/>
<dbReference type="SMART" id="SM00242">
    <property type="entry name" value="MYSc"/>
    <property type="match status" value="1"/>
</dbReference>
<keyword evidence="4 6" id="KW-0505">Motor protein</keyword>
<feature type="compositionally biased region" description="Low complexity" evidence="7">
    <location>
        <begin position="2170"/>
        <end position="2190"/>
    </location>
</feature>
<feature type="compositionally biased region" description="Polar residues" evidence="7">
    <location>
        <begin position="1620"/>
        <end position="1635"/>
    </location>
</feature>
<feature type="region of interest" description="Disordered" evidence="7">
    <location>
        <begin position="678"/>
        <end position="703"/>
    </location>
</feature>
<dbReference type="GO" id="GO:0000146">
    <property type="term" value="F:microfilament motor activity"/>
    <property type="evidence" value="ECO:0007669"/>
    <property type="project" value="TreeGrafter"/>
</dbReference>
<dbReference type="PRINTS" id="PR00193">
    <property type="entry name" value="MYOSINHEAVY"/>
</dbReference>
<evidence type="ECO:0000256" key="5">
    <source>
        <dbReference type="ARBA" id="ARBA00023203"/>
    </source>
</evidence>
<keyword evidence="5 6" id="KW-0009">Actin-binding</keyword>
<dbReference type="Gene3D" id="1.20.5.190">
    <property type="match status" value="1"/>
</dbReference>
<feature type="region of interest" description="Disordered" evidence="7">
    <location>
        <begin position="1261"/>
        <end position="1282"/>
    </location>
</feature>
<dbReference type="PROSITE" id="PS51456">
    <property type="entry name" value="MYOSIN_MOTOR"/>
    <property type="match status" value="1"/>
</dbReference>
<feature type="compositionally biased region" description="Low complexity" evidence="7">
    <location>
        <begin position="1840"/>
        <end position="1853"/>
    </location>
</feature>
<evidence type="ECO:0000259" key="8">
    <source>
        <dbReference type="PROSITE" id="PS51456"/>
    </source>
</evidence>
<feature type="region of interest" description="Disordered" evidence="7">
    <location>
        <begin position="237"/>
        <end position="262"/>
    </location>
</feature>
<name>A0A0F7UJB5_NEOCL</name>
<dbReference type="EMBL" id="LN714484">
    <property type="protein sequence ID" value="CEL68670.1"/>
    <property type="molecule type" value="Genomic_DNA"/>
</dbReference>
<dbReference type="GO" id="GO:0005524">
    <property type="term" value="F:ATP binding"/>
    <property type="evidence" value="ECO:0007669"/>
    <property type="project" value="UniProtKB-UniRule"/>
</dbReference>
<evidence type="ECO:0000256" key="7">
    <source>
        <dbReference type="SAM" id="MobiDB-lite"/>
    </source>
</evidence>
<evidence type="ECO:0000256" key="1">
    <source>
        <dbReference type="ARBA" id="ARBA00022741"/>
    </source>
</evidence>
<dbReference type="InterPro" id="IPR001609">
    <property type="entry name" value="Myosin_head_motor_dom-like"/>
</dbReference>
<dbReference type="Pfam" id="PF00063">
    <property type="entry name" value="Myosin_head"/>
    <property type="match status" value="3"/>
</dbReference>
<keyword evidence="1 6" id="KW-0547">Nucleotide-binding</keyword>
<feature type="region of interest" description="Disordered" evidence="7">
    <location>
        <begin position="1544"/>
        <end position="2222"/>
    </location>
</feature>
<dbReference type="CDD" id="cd23766">
    <property type="entry name" value="IQCG"/>
    <property type="match status" value="1"/>
</dbReference>
<dbReference type="Gene3D" id="1.20.58.530">
    <property type="match status" value="2"/>
</dbReference>
<feature type="compositionally biased region" description="Basic and acidic residues" evidence="7">
    <location>
        <begin position="1636"/>
        <end position="1647"/>
    </location>
</feature>
<feature type="compositionally biased region" description="Basic and acidic residues" evidence="7">
    <location>
        <begin position="1716"/>
        <end position="1731"/>
    </location>
</feature>
<feature type="region of interest" description="Actin-binding" evidence="6">
    <location>
        <begin position="1136"/>
        <end position="1158"/>
    </location>
</feature>
<feature type="compositionally biased region" description="Basic and acidic residues" evidence="7">
    <location>
        <begin position="69"/>
        <end position="82"/>
    </location>
</feature>
<dbReference type="PANTHER" id="PTHR13140:SF706">
    <property type="entry name" value="DILUTE CLASS UNCONVENTIONAL MYOSIN, ISOFORM C"/>
    <property type="match status" value="1"/>
</dbReference>
<comment type="similarity">
    <text evidence="6">Belongs to the TRAFAC class myosin-kinesin ATPase superfamily. Myosin family.</text>
</comment>
<dbReference type="GO" id="GO:0016459">
    <property type="term" value="C:myosin complex"/>
    <property type="evidence" value="ECO:0007669"/>
    <property type="project" value="UniProtKB-KW"/>
</dbReference>
<dbReference type="Gene3D" id="1.20.120.720">
    <property type="entry name" value="Myosin VI head, motor domain, U50 subdomain"/>
    <property type="match status" value="1"/>
</dbReference>
<dbReference type="InterPro" id="IPR000048">
    <property type="entry name" value="IQ_motif_EF-hand-BS"/>
</dbReference>
<feature type="compositionally biased region" description="Basic and acidic residues" evidence="7">
    <location>
        <begin position="685"/>
        <end position="701"/>
    </location>
</feature>
<dbReference type="PROSITE" id="PS50096">
    <property type="entry name" value="IQ"/>
    <property type="match status" value="2"/>
</dbReference>
<evidence type="ECO:0000313" key="9">
    <source>
        <dbReference type="EMBL" id="CEL68670.1"/>
    </source>
</evidence>
<dbReference type="GO" id="GO:0005737">
    <property type="term" value="C:cytoplasm"/>
    <property type="evidence" value="ECO:0007669"/>
    <property type="project" value="TreeGrafter"/>
</dbReference>
<feature type="compositionally biased region" description="Low complexity" evidence="7">
    <location>
        <begin position="1805"/>
        <end position="1819"/>
    </location>
</feature>
<dbReference type="PANTHER" id="PTHR13140">
    <property type="entry name" value="MYOSIN"/>
    <property type="match status" value="1"/>
</dbReference>
<dbReference type="Gene3D" id="3.30.70.1590">
    <property type="match status" value="1"/>
</dbReference>
<dbReference type="InterPro" id="IPR027417">
    <property type="entry name" value="P-loop_NTPase"/>
</dbReference>
<keyword evidence="2 6" id="KW-0067">ATP-binding</keyword>
<feature type="compositionally biased region" description="Polar residues" evidence="7">
    <location>
        <begin position="1649"/>
        <end position="1666"/>
    </location>
</feature>
<feature type="region of interest" description="Disordered" evidence="7">
    <location>
        <begin position="69"/>
        <end position="112"/>
    </location>
</feature>
<feature type="domain" description="Myosin motor" evidence="8">
    <location>
        <begin position="275"/>
        <end position="1257"/>
    </location>
</feature>
<dbReference type="GO" id="GO:0007015">
    <property type="term" value="P:actin filament organization"/>
    <property type="evidence" value="ECO:0007669"/>
    <property type="project" value="TreeGrafter"/>
</dbReference>
<organism evidence="9">
    <name type="scientific">Neospora caninum (strain Liverpool)</name>
    <dbReference type="NCBI Taxonomy" id="572307"/>
    <lineage>
        <taxon>Eukaryota</taxon>
        <taxon>Sar</taxon>
        <taxon>Alveolata</taxon>
        <taxon>Apicomplexa</taxon>
        <taxon>Conoidasida</taxon>
        <taxon>Coccidia</taxon>
        <taxon>Eucoccidiorida</taxon>
        <taxon>Eimeriorina</taxon>
        <taxon>Sarcocystidae</taxon>
        <taxon>Neospora</taxon>
    </lineage>
</organism>
<feature type="compositionally biased region" description="Basic and acidic residues" evidence="7">
    <location>
        <begin position="2124"/>
        <end position="2139"/>
    </location>
</feature>